<dbReference type="GeneID" id="80348183"/>
<proteinExistence type="predicted"/>
<dbReference type="EMBL" id="AP023396">
    <property type="protein sequence ID" value="BCK55888.1"/>
    <property type="molecule type" value="Genomic_DNA"/>
</dbReference>
<keyword evidence="2" id="KW-1185">Reference proteome</keyword>
<dbReference type="RefSeq" id="WP_187683058.1">
    <property type="nucleotide sequence ID" value="NZ_AP023396.1"/>
</dbReference>
<reference evidence="1 2" key="1">
    <citation type="submission" date="2020-08" db="EMBL/GenBank/DDBJ databases">
        <title>Genome Sequencing of Nocardia wallacei strain FMUON74 and assembly.</title>
        <authorList>
            <person name="Toyokawa M."/>
            <person name="Uesaka K."/>
        </authorList>
    </citation>
    <scope>NUCLEOTIDE SEQUENCE [LARGE SCALE GENOMIC DNA]</scope>
    <source>
        <strain evidence="1 2">FMUON74</strain>
    </source>
</reference>
<dbReference type="KEGG" id="nwl:NWFMUON74_36600"/>
<organism evidence="1 2">
    <name type="scientific">Nocardia wallacei</name>
    <dbReference type="NCBI Taxonomy" id="480035"/>
    <lineage>
        <taxon>Bacteria</taxon>
        <taxon>Bacillati</taxon>
        <taxon>Actinomycetota</taxon>
        <taxon>Actinomycetes</taxon>
        <taxon>Mycobacteriales</taxon>
        <taxon>Nocardiaceae</taxon>
        <taxon>Nocardia</taxon>
    </lineage>
</organism>
<protein>
    <recommendedName>
        <fullName evidence="3">DUF3263 domain-containing protein</fullName>
    </recommendedName>
</protein>
<gene>
    <name evidence="1" type="ORF">NWFMUON74_36600</name>
</gene>
<accession>A0A7G1KL76</accession>
<sequence length="85" mass="9653">MDREDLTIIEFALLWQPYGGPPAEEILVNFGMTELRFRSRVVDILAARGTPTDRPLRRHARATLRSYFEIGRSAALARAAATRRP</sequence>
<evidence type="ECO:0000313" key="2">
    <source>
        <dbReference type="Proteomes" id="UP000516173"/>
    </source>
</evidence>
<dbReference type="Proteomes" id="UP000516173">
    <property type="component" value="Chromosome"/>
</dbReference>
<evidence type="ECO:0000313" key="1">
    <source>
        <dbReference type="EMBL" id="BCK55888.1"/>
    </source>
</evidence>
<name>A0A7G1KL76_9NOCA</name>
<evidence type="ECO:0008006" key="3">
    <source>
        <dbReference type="Google" id="ProtNLM"/>
    </source>
</evidence>
<dbReference type="AlphaFoldDB" id="A0A7G1KL76"/>